<dbReference type="InterPro" id="IPR000172">
    <property type="entry name" value="GMC_OxRdtase_N"/>
</dbReference>
<dbReference type="SUPFAM" id="SSF51905">
    <property type="entry name" value="FAD/NAD(P)-binding domain"/>
    <property type="match status" value="1"/>
</dbReference>
<dbReference type="Pfam" id="PF05199">
    <property type="entry name" value="GMC_oxred_C"/>
    <property type="match status" value="1"/>
</dbReference>
<organism evidence="4 5">
    <name type="scientific">Leptosia nina</name>
    <dbReference type="NCBI Taxonomy" id="320188"/>
    <lineage>
        <taxon>Eukaryota</taxon>
        <taxon>Metazoa</taxon>
        <taxon>Ecdysozoa</taxon>
        <taxon>Arthropoda</taxon>
        <taxon>Hexapoda</taxon>
        <taxon>Insecta</taxon>
        <taxon>Pterygota</taxon>
        <taxon>Neoptera</taxon>
        <taxon>Endopterygota</taxon>
        <taxon>Lepidoptera</taxon>
        <taxon>Glossata</taxon>
        <taxon>Ditrysia</taxon>
        <taxon>Papilionoidea</taxon>
        <taxon>Pieridae</taxon>
        <taxon>Pierinae</taxon>
        <taxon>Leptosia</taxon>
    </lineage>
</organism>
<comment type="caution">
    <text evidence="4">The sequence shown here is derived from an EMBL/GenBank/DDBJ whole genome shotgun (WGS) entry which is preliminary data.</text>
</comment>
<keyword evidence="2" id="KW-0285">Flavoprotein</keyword>
<feature type="domain" description="Glucose-methanol-choline oxidoreductase N-terminal" evidence="3">
    <location>
        <begin position="340"/>
        <end position="354"/>
    </location>
</feature>
<accession>A0AAV1JGL5</accession>
<sequence>MAWTPPDITPACAQAHANLAQCTIGFSYLALLAHLFGNTEDQSSKLNGESCMDPNEYSKISDSSISSEYLVDPYAKRRERNTYDFIIVGAGSAGCVLANRLSEVKKWRILLLEAGDEEPSVASIPAAAPALATSSADWGFVTEPENRTCLSQVNQRCVWFRGKTMGGSSSINYMVYMRGSRYDYDGWAADGNVGWSYKEVLPYFEKAIGNQRFKFFENDKYYRPEGYLNVEKFAYVDEATKIISTAFNEKGIPRLELGLETRVGADINLSTSKAGKRQSTNAAFIKPIRKKRQNLRIITKAQATKILIDPLQKEAYGIEYYKDGKFYEAYARREVIISAGSINSPKLLKVSGIGPQDELESLNIPVIADLRVGHNLQDHVTTDGLIISFPNEISTLANEDELLEDVQDYYNQPKIKYGPLSTTSIINAIAFINTNGSLNGPPNIQFHFDGRRVDDYYADPASYMASNILPLSQYNGVGARALLLTPRSRGVVLLNKTDPVFGPPLIYPGFFQYQEDIDTLIAGILFAVSLEDTHIFKHFGLSFVKIPLEGCTEYEWGTSEYFVCLLTHHTATIYHPVGTCKMGPAWDKEAVVDPRFNVYGVERLRVIDSSTMPNITRGNTNAPTIMMAEKGSGIIKEDNRS</sequence>
<reference evidence="4 5" key="1">
    <citation type="submission" date="2023-11" db="EMBL/GenBank/DDBJ databases">
        <authorList>
            <person name="Okamura Y."/>
        </authorList>
    </citation>
    <scope>NUCLEOTIDE SEQUENCE [LARGE SCALE GENOMIC DNA]</scope>
</reference>
<dbReference type="PANTHER" id="PTHR11552">
    <property type="entry name" value="GLUCOSE-METHANOL-CHOLINE GMC OXIDOREDUCTASE"/>
    <property type="match status" value="1"/>
</dbReference>
<dbReference type="InterPro" id="IPR036188">
    <property type="entry name" value="FAD/NAD-bd_sf"/>
</dbReference>
<dbReference type="PIRSF" id="PIRSF000137">
    <property type="entry name" value="Alcohol_oxidase"/>
    <property type="match status" value="1"/>
</dbReference>
<dbReference type="PANTHER" id="PTHR11552:SF154">
    <property type="entry name" value="FI04917P"/>
    <property type="match status" value="1"/>
</dbReference>
<comment type="similarity">
    <text evidence="1">Belongs to the GMC oxidoreductase family.</text>
</comment>
<dbReference type="Pfam" id="PF00732">
    <property type="entry name" value="GMC_oxred_N"/>
    <property type="match status" value="1"/>
</dbReference>
<feature type="binding site" evidence="2">
    <location>
        <begin position="172"/>
        <end position="175"/>
    </location>
    <ligand>
        <name>FAD</name>
        <dbReference type="ChEBI" id="CHEBI:57692"/>
    </ligand>
</feature>
<keyword evidence="5" id="KW-1185">Reference proteome</keyword>
<dbReference type="GO" id="GO:0016614">
    <property type="term" value="F:oxidoreductase activity, acting on CH-OH group of donors"/>
    <property type="evidence" value="ECO:0007669"/>
    <property type="project" value="InterPro"/>
</dbReference>
<dbReference type="AlphaFoldDB" id="A0AAV1JGL5"/>
<gene>
    <name evidence="4" type="ORF">LNINA_LOCUS7139</name>
</gene>
<keyword evidence="2" id="KW-0274">FAD</keyword>
<dbReference type="PROSITE" id="PS00624">
    <property type="entry name" value="GMC_OXRED_2"/>
    <property type="match status" value="1"/>
</dbReference>
<dbReference type="Gene3D" id="3.50.50.60">
    <property type="entry name" value="FAD/NAD(P)-binding domain"/>
    <property type="match status" value="1"/>
</dbReference>
<dbReference type="SUPFAM" id="SSF54373">
    <property type="entry name" value="FAD-linked reductases, C-terminal domain"/>
    <property type="match status" value="1"/>
</dbReference>
<protein>
    <recommendedName>
        <fullName evidence="3">Glucose-methanol-choline oxidoreductase N-terminal domain-containing protein</fullName>
    </recommendedName>
</protein>
<dbReference type="EMBL" id="CAVLEF010000009">
    <property type="protein sequence ID" value="CAK1547681.1"/>
    <property type="molecule type" value="Genomic_DNA"/>
</dbReference>
<name>A0AAV1JGL5_9NEOP</name>
<comment type="cofactor">
    <cofactor evidence="2">
        <name>FAD</name>
        <dbReference type="ChEBI" id="CHEBI:57692"/>
    </cofactor>
</comment>
<dbReference type="InterPro" id="IPR007867">
    <property type="entry name" value="GMC_OxRtase_C"/>
</dbReference>
<evidence type="ECO:0000256" key="2">
    <source>
        <dbReference type="PIRSR" id="PIRSR000137-2"/>
    </source>
</evidence>
<evidence type="ECO:0000259" key="3">
    <source>
        <dbReference type="PROSITE" id="PS00624"/>
    </source>
</evidence>
<evidence type="ECO:0000256" key="1">
    <source>
        <dbReference type="ARBA" id="ARBA00010790"/>
    </source>
</evidence>
<dbReference type="Gene3D" id="3.30.560.10">
    <property type="entry name" value="Glucose Oxidase, domain 3"/>
    <property type="match status" value="1"/>
</dbReference>
<dbReference type="InterPro" id="IPR012132">
    <property type="entry name" value="GMC_OxRdtase"/>
</dbReference>
<dbReference type="GO" id="GO:0050660">
    <property type="term" value="F:flavin adenine dinucleotide binding"/>
    <property type="evidence" value="ECO:0007669"/>
    <property type="project" value="InterPro"/>
</dbReference>
<dbReference type="Proteomes" id="UP001497472">
    <property type="component" value="Unassembled WGS sequence"/>
</dbReference>
<proteinExistence type="inferred from homology"/>
<evidence type="ECO:0000313" key="5">
    <source>
        <dbReference type="Proteomes" id="UP001497472"/>
    </source>
</evidence>
<evidence type="ECO:0000313" key="4">
    <source>
        <dbReference type="EMBL" id="CAK1547681.1"/>
    </source>
</evidence>